<accession>W2YYE0</accession>
<name>W2YYE0_PHYNI</name>
<sequence length="92" mass="10421">MAIFTHISSGHAPTSFVSPSGVSCGWIRSSDEENIAVNAGYVEWTLVNRDKVVAADKWQFAGTVAYKYGMIVRAFRKLVDLLVIFWWRSHDR</sequence>
<dbReference type="AlphaFoldDB" id="W2YYE0"/>
<organism evidence="1 2">
    <name type="scientific">Phytophthora nicotianae P10297</name>
    <dbReference type="NCBI Taxonomy" id="1317064"/>
    <lineage>
        <taxon>Eukaryota</taxon>
        <taxon>Sar</taxon>
        <taxon>Stramenopiles</taxon>
        <taxon>Oomycota</taxon>
        <taxon>Peronosporomycetes</taxon>
        <taxon>Peronosporales</taxon>
        <taxon>Peronosporaceae</taxon>
        <taxon>Phytophthora</taxon>
    </lineage>
</organism>
<dbReference type="EMBL" id="ANIY01002601">
    <property type="protein sequence ID" value="ETP40048.1"/>
    <property type="molecule type" value="Genomic_DNA"/>
</dbReference>
<gene>
    <name evidence="1" type="ORF">F442_12559</name>
</gene>
<proteinExistence type="predicted"/>
<protein>
    <submittedName>
        <fullName evidence="1">Uncharacterized protein</fullName>
    </submittedName>
</protein>
<evidence type="ECO:0000313" key="1">
    <source>
        <dbReference type="EMBL" id="ETP40048.1"/>
    </source>
</evidence>
<dbReference type="Proteomes" id="UP000018948">
    <property type="component" value="Unassembled WGS sequence"/>
</dbReference>
<comment type="caution">
    <text evidence="1">The sequence shown here is derived from an EMBL/GenBank/DDBJ whole genome shotgun (WGS) entry which is preliminary data.</text>
</comment>
<evidence type="ECO:0000313" key="2">
    <source>
        <dbReference type="Proteomes" id="UP000018948"/>
    </source>
</evidence>
<reference evidence="1 2" key="1">
    <citation type="submission" date="2013-11" db="EMBL/GenBank/DDBJ databases">
        <title>The Genome Sequence of Phytophthora parasitica P10297.</title>
        <authorList>
            <consortium name="The Broad Institute Genomics Platform"/>
            <person name="Russ C."/>
            <person name="Tyler B."/>
            <person name="Panabieres F."/>
            <person name="Shan W."/>
            <person name="Tripathy S."/>
            <person name="Grunwald N."/>
            <person name="Machado M."/>
            <person name="Johnson C.S."/>
            <person name="Walker B."/>
            <person name="Young S.K."/>
            <person name="Zeng Q."/>
            <person name="Gargeya S."/>
            <person name="Fitzgerald M."/>
            <person name="Haas B."/>
            <person name="Abouelleil A."/>
            <person name="Allen A.W."/>
            <person name="Alvarado L."/>
            <person name="Arachchi H.M."/>
            <person name="Berlin A.M."/>
            <person name="Chapman S.B."/>
            <person name="Gainer-Dewar J."/>
            <person name="Goldberg J."/>
            <person name="Griggs A."/>
            <person name="Gujja S."/>
            <person name="Hansen M."/>
            <person name="Howarth C."/>
            <person name="Imamovic A."/>
            <person name="Ireland A."/>
            <person name="Larimer J."/>
            <person name="McCowan C."/>
            <person name="Murphy C."/>
            <person name="Pearson M."/>
            <person name="Poon T.W."/>
            <person name="Priest M."/>
            <person name="Roberts A."/>
            <person name="Saif S."/>
            <person name="Shea T."/>
            <person name="Sisk P."/>
            <person name="Sykes S."/>
            <person name="Wortman J."/>
            <person name="Nusbaum C."/>
            <person name="Birren B."/>
        </authorList>
    </citation>
    <scope>NUCLEOTIDE SEQUENCE [LARGE SCALE GENOMIC DNA]</scope>
    <source>
        <strain evidence="1 2">P10297</strain>
    </source>
</reference>